<dbReference type="NCBIfam" id="TIGR00071">
    <property type="entry name" value="hisT_truA"/>
    <property type="match status" value="1"/>
</dbReference>
<dbReference type="AlphaFoldDB" id="R7QUC6"/>
<dbReference type="SUPFAM" id="SSF55120">
    <property type="entry name" value="Pseudouridine synthase"/>
    <property type="match status" value="1"/>
</dbReference>
<dbReference type="InterPro" id="IPR006203">
    <property type="entry name" value="GHMP_knse_ATP-bd_CS"/>
</dbReference>
<sequence>MQQGATQVNPQNSALDDVTKEVVQHPKRRKRKVAVFLGYIGENYYGMQMNPGVITIEQVLLSAFYRAGLISEANKDSLSKVNWMRAARTDKGVSAAGQCVSAKLECEVEKNIAPGVVEAINHHLPADVMVYGLMRATAAFNARMDCHRRRYEYMFPVRLLGGPNEVMKEEEPGAGDPRAARFTNILKRYEGTHCFASFTDGLTGKDDSSRRFMIRVRCGQPFLPPNSGVYYVSVEVYGQSFLLHQIRKMVGLALFIHLGHAPEETIPVALCPNMKIPTPMAPALGLLLDTLTFENYNLRHQSVLEKPITVDQFREAKEKFKLERIYKKIAERERLERILETWVRTCHQKQRYDADEIGKLHEKFVLTDDGREEQRRAHIASLYPIKTNMRAFLDVPDEETFRLAKAMKEQFQVRYGEEPSFLARAPGRVILIGEHLDYNGLPVITLATTQGTMFAGCLDSTEHIEVCHVENSRYGPGMFRNSGTRMAVSEDEKVSLVDRNWLQYVSWGIKALVESLPMSKRTVTGGGRLLVGGNLPRAGGMSSSSSLVAGSALVAARLNRKRIPKQEIALLAARAERDGAGTKGGAVDHITSLCGVRESALKISFTPHVVIDKVEIPDGVALFAVNSGVRAEKGFDDRVRSEFNMRAAECRIGAAILARRLKVHLCKSVTTPGQLLFQACKTSILKCRSMSQLRTIAFEVMQNDEILSLSEVRQELGLAEIELQNRFVMGVQGSIFEVGRRMSHVFSEAVRVEDFVRVSMDHNSAPSVRLQQFGRILNEGQTSLKEVFESSCPEVDQVVDFCRKSGAVGSRMTGAGWGGYTINLVPKDRASHFKHAVTEMYGNEAVVEVTPNSGGCIFAIHKSYGTGDRERTKGRHWERRNRVPAHESPARE</sequence>
<dbReference type="STRING" id="2769.R7QUC6"/>
<evidence type="ECO:0000256" key="10">
    <source>
        <dbReference type="ARBA" id="ARBA00022840"/>
    </source>
</evidence>
<dbReference type="GO" id="GO:0006397">
    <property type="term" value="P:mRNA processing"/>
    <property type="evidence" value="ECO:0007669"/>
    <property type="project" value="UniProtKB-KW"/>
</dbReference>
<dbReference type="InterPro" id="IPR001406">
    <property type="entry name" value="PsdUridine_synth_TruA"/>
</dbReference>
<keyword evidence="8" id="KW-0547">Nucleotide-binding</keyword>
<evidence type="ECO:0000256" key="4">
    <source>
        <dbReference type="ARBA" id="ARBA00009375"/>
    </source>
</evidence>
<dbReference type="InterPro" id="IPR013750">
    <property type="entry name" value="GHMP_kinase_C_dom"/>
</dbReference>
<dbReference type="GO" id="GO:0004335">
    <property type="term" value="F:galactokinase activity"/>
    <property type="evidence" value="ECO:0007669"/>
    <property type="project" value="InterPro"/>
</dbReference>
<dbReference type="GO" id="GO:0006012">
    <property type="term" value="P:galactose metabolic process"/>
    <property type="evidence" value="ECO:0007669"/>
    <property type="project" value="InterPro"/>
</dbReference>
<evidence type="ECO:0000256" key="5">
    <source>
        <dbReference type="ARBA" id="ARBA00022664"/>
    </source>
</evidence>
<evidence type="ECO:0000259" key="18">
    <source>
        <dbReference type="Pfam" id="PF01416"/>
    </source>
</evidence>
<keyword evidence="6" id="KW-0808">Transferase</keyword>
<dbReference type="InterPro" id="IPR020095">
    <property type="entry name" value="PsdUridine_synth_TruA_C"/>
</dbReference>
<evidence type="ECO:0000256" key="11">
    <source>
        <dbReference type="ARBA" id="ARBA00023235"/>
    </source>
</evidence>
<feature type="domain" description="Pseudouridine synthase I TruA alpha/beta" evidence="18">
    <location>
        <begin position="186"/>
        <end position="289"/>
    </location>
</feature>
<gene>
    <name evidence="21" type="ORF">CHC_T00007304001</name>
</gene>
<dbReference type="InterPro" id="IPR006204">
    <property type="entry name" value="GHMP_kinase_N_dom"/>
</dbReference>
<dbReference type="EMBL" id="HG002309">
    <property type="protein sequence ID" value="CDF41076.1"/>
    <property type="molecule type" value="Genomic_DNA"/>
</dbReference>
<evidence type="ECO:0000256" key="7">
    <source>
        <dbReference type="ARBA" id="ARBA00022694"/>
    </source>
</evidence>
<accession>R7QUC6</accession>
<keyword evidence="5" id="KW-0507">mRNA processing</keyword>
<evidence type="ECO:0000313" key="22">
    <source>
        <dbReference type="Proteomes" id="UP000012073"/>
    </source>
</evidence>
<dbReference type="Gene3D" id="1.20.1440.340">
    <property type="match status" value="1"/>
</dbReference>
<dbReference type="FunFam" id="3.30.70.580:FF:000002">
    <property type="entry name" value="tRNA pseudouridine synthase"/>
    <property type="match status" value="1"/>
</dbReference>
<dbReference type="RefSeq" id="XP_005711370.1">
    <property type="nucleotide sequence ID" value="XM_005711313.1"/>
</dbReference>
<comment type="subcellular location">
    <subcellularLocation>
        <location evidence="2">Nucleus</location>
    </subcellularLocation>
</comment>
<feature type="domain" description="GHMP kinase N-terminal" evidence="17">
    <location>
        <begin position="517"/>
        <end position="595"/>
    </location>
</feature>
<keyword evidence="22" id="KW-1185">Reference proteome</keyword>
<feature type="compositionally biased region" description="Polar residues" evidence="16">
    <location>
        <begin position="1"/>
        <end position="14"/>
    </location>
</feature>
<organism evidence="21 22">
    <name type="scientific">Chondrus crispus</name>
    <name type="common">Carrageen Irish moss</name>
    <name type="synonym">Polymorpha crispa</name>
    <dbReference type="NCBI Taxonomy" id="2769"/>
    <lineage>
        <taxon>Eukaryota</taxon>
        <taxon>Rhodophyta</taxon>
        <taxon>Florideophyceae</taxon>
        <taxon>Rhodymeniophycidae</taxon>
        <taxon>Gigartinales</taxon>
        <taxon>Gigartinaceae</taxon>
        <taxon>Chondrus</taxon>
    </lineage>
</organism>
<feature type="compositionally biased region" description="Basic and acidic residues" evidence="16">
    <location>
        <begin position="880"/>
        <end position="892"/>
    </location>
</feature>
<evidence type="ECO:0000256" key="9">
    <source>
        <dbReference type="ARBA" id="ARBA00022777"/>
    </source>
</evidence>
<dbReference type="InterPro" id="IPR041708">
    <property type="entry name" value="PUS1/PUS2-like"/>
</dbReference>
<dbReference type="PROSITE" id="PS00627">
    <property type="entry name" value="GHMP_KINASES_ATP"/>
    <property type="match status" value="1"/>
</dbReference>
<dbReference type="PRINTS" id="PR00959">
    <property type="entry name" value="MEVGALKINASE"/>
</dbReference>
<protein>
    <recommendedName>
        <fullName evidence="23">Galactokinase</fullName>
    </recommendedName>
</protein>
<dbReference type="InterPro" id="IPR000705">
    <property type="entry name" value="Galactokinase"/>
</dbReference>
<dbReference type="InterPro" id="IPR020094">
    <property type="entry name" value="TruA/RsuA/RluB/E/F_N"/>
</dbReference>
<dbReference type="InterPro" id="IPR020097">
    <property type="entry name" value="PsdUridine_synth_TruA_a/b_dom"/>
</dbReference>
<dbReference type="Pfam" id="PF01416">
    <property type="entry name" value="PseudoU_synth_1"/>
    <property type="match status" value="1"/>
</dbReference>
<dbReference type="Proteomes" id="UP000012073">
    <property type="component" value="Unassembled WGS sequence"/>
</dbReference>
<dbReference type="InterPro" id="IPR014721">
    <property type="entry name" value="Ribsml_uS5_D2-typ_fold_subgr"/>
</dbReference>
<dbReference type="SUPFAM" id="SSF54211">
    <property type="entry name" value="Ribosomal protein S5 domain 2-like"/>
    <property type="match status" value="1"/>
</dbReference>
<evidence type="ECO:0000259" key="19">
    <source>
        <dbReference type="Pfam" id="PF08544"/>
    </source>
</evidence>
<keyword evidence="12" id="KW-0539">Nucleus</keyword>
<evidence type="ECO:0000259" key="20">
    <source>
        <dbReference type="Pfam" id="PF10509"/>
    </source>
</evidence>
<feature type="region of interest" description="Disordered" evidence="16">
    <location>
        <begin position="1"/>
        <end position="23"/>
    </location>
</feature>
<dbReference type="PRINTS" id="PR00473">
    <property type="entry name" value="GALCTOKINASE"/>
</dbReference>
<dbReference type="GO" id="GO:0003723">
    <property type="term" value="F:RNA binding"/>
    <property type="evidence" value="ECO:0007669"/>
    <property type="project" value="InterPro"/>
</dbReference>
<name>R7QUC6_CHOCR</name>
<dbReference type="CDD" id="cd02568">
    <property type="entry name" value="PseudoU_synth_PUS1_PUS2"/>
    <property type="match status" value="1"/>
</dbReference>
<evidence type="ECO:0000256" key="1">
    <source>
        <dbReference type="ARBA" id="ARBA00001166"/>
    </source>
</evidence>
<evidence type="ECO:0000256" key="16">
    <source>
        <dbReference type="SAM" id="MobiDB-lite"/>
    </source>
</evidence>
<dbReference type="InterPro" id="IPR020103">
    <property type="entry name" value="PsdUridine_synth_cat_dom_sf"/>
</dbReference>
<dbReference type="Gramene" id="CDF41076">
    <property type="protein sequence ID" value="CDF41076"/>
    <property type="gene ID" value="CHC_T00007304001"/>
</dbReference>
<evidence type="ECO:0000256" key="2">
    <source>
        <dbReference type="ARBA" id="ARBA00004123"/>
    </source>
</evidence>
<evidence type="ECO:0008006" key="23">
    <source>
        <dbReference type="Google" id="ProtNLM"/>
    </source>
</evidence>
<evidence type="ECO:0000256" key="13">
    <source>
        <dbReference type="ARBA" id="ARBA00036943"/>
    </source>
</evidence>
<feature type="active site" description="Nucleophile" evidence="14">
    <location>
        <position position="90"/>
    </location>
</feature>
<dbReference type="PANTHER" id="PTHR10457">
    <property type="entry name" value="MEVALONATE KINASE/GALACTOKINASE"/>
    <property type="match status" value="1"/>
</dbReference>
<dbReference type="GO" id="GO:0005634">
    <property type="term" value="C:nucleus"/>
    <property type="evidence" value="ECO:0007669"/>
    <property type="project" value="UniProtKB-SubCell"/>
</dbReference>
<comment type="catalytic activity">
    <reaction evidence="13">
        <text>a uridine in tRNA = a pseudouridine in tRNA</text>
        <dbReference type="Rhea" id="RHEA:54572"/>
        <dbReference type="Rhea" id="RHEA-COMP:13339"/>
        <dbReference type="Rhea" id="RHEA-COMP:13934"/>
        <dbReference type="ChEBI" id="CHEBI:65314"/>
        <dbReference type="ChEBI" id="CHEBI:65315"/>
    </reaction>
</comment>
<dbReference type="Pfam" id="PF00288">
    <property type="entry name" value="GHMP_kinases_N"/>
    <property type="match status" value="1"/>
</dbReference>
<dbReference type="PhylomeDB" id="R7QUC6"/>
<feature type="binding site" evidence="15">
    <location>
        <position position="151"/>
    </location>
    <ligand>
        <name>substrate</name>
    </ligand>
</feature>
<dbReference type="Gene3D" id="3.30.70.3170">
    <property type="match status" value="1"/>
</dbReference>
<keyword evidence="10" id="KW-0067">ATP-binding</keyword>
<proteinExistence type="inferred from homology"/>
<evidence type="ECO:0000256" key="14">
    <source>
        <dbReference type="PIRSR" id="PIRSR641708-1"/>
    </source>
</evidence>
<dbReference type="Pfam" id="PF10509">
    <property type="entry name" value="GalKase_gal_bdg"/>
    <property type="match status" value="1"/>
</dbReference>
<dbReference type="GO" id="GO:0005524">
    <property type="term" value="F:ATP binding"/>
    <property type="evidence" value="ECO:0007669"/>
    <property type="project" value="UniProtKB-KW"/>
</dbReference>
<feature type="domain" description="GHMP kinase C-terminal" evidence="19">
    <location>
        <begin position="770"/>
        <end position="841"/>
    </location>
</feature>
<dbReference type="FunFam" id="3.30.70.660:FF:000002">
    <property type="entry name" value="tRNA pseudouridine synthase"/>
    <property type="match status" value="1"/>
</dbReference>
<dbReference type="GO" id="GO:0031119">
    <property type="term" value="P:tRNA pseudouridine synthesis"/>
    <property type="evidence" value="ECO:0007669"/>
    <property type="project" value="InterPro"/>
</dbReference>
<evidence type="ECO:0000259" key="17">
    <source>
        <dbReference type="Pfam" id="PF00288"/>
    </source>
</evidence>
<dbReference type="Pfam" id="PF08544">
    <property type="entry name" value="GHMP_kinases_C"/>
    <property type="match status" value="1"/>
</dbReference>
<dbReference type="PANTHER" id="PTHR10457:SF7">
    <property type="entry name" value="GALACTOKINASE-RELATED"/>
    <property type="match status" value="1"/>
</dbReference>
<evidence type="ECO:0000256" key="6">
    <source>
        <dbReference type="ARBA" id="ARBA00022679"/>
    </source>
</evidence>
<dbReference type="GO" id="GO:0009982">
    <property type="term" value="F:pseudouridine synthase activity"/>
    <property type="evidence" value="ECO:0007669"/>
    <property type="project" value="InterPro"/>
</dbReference>
<evidence type="ECO:0000256" key="12">
    <source>
        <dbReference type="ARBA" id="ARBA00023242"/>
    </source>
</evidence>
<feature type="region of interest" description="Disordered" evidence="16">
    <location>
        <begin position="867"/>
        <end position="892"/>
    </location>
</feature>
<dbReference type="OrthoDB" id="10256309at2759"/>
<dbReference type="Gene3D" id="3.30.230.10">
    <property type="match status" value="1"/>
</dbReference>
<comment type="similarity">
    <text evidence="4">Belongs to the tRNA pseudouridine synthase TruA family.</text>
</comment>
<dbReference type="GO" id="GO:0005829">
    <property type="term" value="C:cytosol"/>
    <property type="evidence" value="ECO:0007669"/>
    <property type="project" value="TreeGrafter"/>
</dbReference>
<feature type="domain" description="Galactokinase N-terminal" evidence="20">
    <location>
        <begin position="409"/>
        <end position="455"/>
    </location>
</feature>
<dbReference type="Gene3D" id="3.30.70.660">
    <property type="entry name" value="Pseudouridine synthase I, catalytic domain, C-terminal subdomain"/>
    <property type="match status" value="1"/>
</dbReference>
<dbReference type="InterPro" id="IPR019539">
    <property type="entry name" value="GalKase_N"/>
</dbReference>
<dbReference type="GeneID" id="17319143"/>
<evidence type="ECO:0000313" key="21">
    <source>
        <dbReference type="EMBL" id="CDF41076.1"/>
    </source>
</evidence>
<evidence type="ECO:0000256" key="8">
    <source>
        <dbReference type="ARBA" id="ARBA00022741"/>
    </source>
</evidence>
<keyword evidence="9" id="KW-0418">Kinase</keyword>
<evidence type="ECO:0000256" key="3">
    <source>
        <dbReference type="ARBA" id="ARBA00006566"/>
    </source>
</evidence>
<reference evidence="22" key="1">
    <citation type="journal article" date="2013" name="Proc. Natl. Acad. Sci. U.S.A.">
        <title>Genome structure and metabolic features in the red seaweed Chondrus crispus shed light on evolution of the Archaeplastida.</title>
        <authorList>
            <person name="Collen J."/>
            <person name="Porcel B."/>
            <person name="Carre W."/>
            <person name="Ball S.G."/>
            <person name="Chaparro C."/>
            <person name="Tonon T."/>
            <person name="Barbeyron T."/>
            <person name="Michel G."/>
            <person name="Noel B."/>
            <person name="Valentin K."/>
            <person name="Elias M."/>
            <person name="Artiguenave F."/>
            <person name="Arun A."/>
            <person name="Aury J.M."/>
            <person name="Barbosa-Neto J.F."/>
            <person name="Bothwell J.H."/>
            <person name="Bouget F.Y."/>
            <person name="Brillet L."/>
            <person name="Cabello-Hurtado F."/>
            <person name="Capella-Gutierrez S."/>
            <person name="Charrier B."/>
            <person name="Cladiere L."/>
            <person name="Cock J.M."/>
            <person name="Coelho S.M."/>
            <person name="Colleoni C."/>
            <person name="Czjzek M."/>
            <person name="Da Silva C."/>
            <person name="Delage L."/>
            <person name="Denoeud F."/>
            <person name="Deschamps P."/>
            <person name="Dittami S.M."/>
            <person name="Gabaldon T."/>
            <person name="Gachon C.M."/>
            <person name="Groisillier A."/>
            <person name="Herve C."/>
            <person name="Jabbari K."/>
            <person name="Katinka M."/>
            <person name="Kloareg B."/>
            <person name="Kowalczyk N."/>
            <person name="Labadie K."/>
            <person name="Leblanc C."/>
            <person name="Lopez P.J."/>
            <person name="McLachlan D.H."/>
            <person name="Meslet-Cladiere L."/>
            <person name="Moustafa A."/>
            <person name="Nehr Z."/>
            <person name="Nyvall Collen P."/>
            <person name="Panaud O."/>
            <person name="Partensky F."/>
            <person name="Poulain J."/>
            <person name="Rensing S.A."/>
            <person name="Rousvoal S."/>
            <person name="Samson G."/>
            <person name="Symeonidi A."/>
            <person name="Weissenbach J."/>
            <person name="Zambounis A."/>
            <person name="Wincker P."/>
            <person name="Boyen C."/>
        </authorList>
    </citation>
    <scope>NUCLEOTIDE SEQUENCE [LARGE SCALE GENOMIC DNA]</scope>
    <source>
        <strain evidence="22">cv. Stackhouse</strain>
    </source>
</reference>
<keyword evidence="7" id="KW-0819">tRNA processing</keyword>
<comment type="similarity">
    <text evidence="3">Belongs to the GHMP kinase family. GalK subfamily.</text>
</comment>
<dbReference type="InterPro" id="IPR036554">
    <property type="entry name" value="GHMP_kinase_C_sf"/>
</dbReference>
<dbReference type="SUPFAM" id="SSF55060">
    <property type="entry name" value="GHMP Kinase, C-terminal domain"/>
    <property type="match status" value="1"/>
</dbReference>
<dbReference type="Gene3D" id="3.30.70.580">
    <property type="entry name" value="Pseudouridine synthase I, catalytic domain, N-terminal subdomain"/>
    <property type="match status" value="1"/>
</dbReference>
<dbReference type="InterPro" id="IPR020568">
    <property type="entry name" value="Ribosomal_Su5_D2-typ_SF"/>
</dbReference>
<evidence type="ECO:0000256" key="15">
    <source>
        <dbReference type="PIRSR" id="PIRSR641708-2"/>
    </source>
</evidence>
<dbReference type="KEGG" id="ccp:CHC_T00007304001"/>
<keyword evidence="11" id="KW-0413">Isomerase</keyword>
<comment type="catalytic activity">
    <reaction evidence="1">
        <text>a uridine in mRNA = a pseudouridine in mRNA</text>
        <dbReference type="Rhea" id="RHEA:56644"/>
        <dbReference type="Rhea" id="RHEA-COMP:14658"/>
        <dbReference type="Rhea" id="RHEA-COMP:14659"/>
        <dbReference type="ChEBI" id="CHEBI:65314"/>
        <dbReference type="ChEBI" id="CHEBI:65315"/>
    </reaction>
</comment>